<proteinExistence type="predicted"/>
<accession>A0ACD3B2J1</accession>
<keyword evidence="2" id="KW-1185">Reference proteome</keyword>
<organism evidence="1 2">
    <name type="scientific">Pluteus cervinus</name>
    <dbReference type="NCBI Taxonomy" id="181527"/>
    <lineage>
        <taxon>Eukaryota</taxon>
        <taxon>Fungi</taxon>
        <taxon>Dikarya</taxon>
        <taxon>Basidiomycota</taxon>
        <taxon>Agaricomycotina</taxon>
        <taxon>Agaricomycetes</taxon>
        <taxon>Agaricomycetidae</taxon>
        <taxon>Agaricales</taxon>
        <taxon>Pluteineae</taxon>
        <taxon>Pluteaceae</taxon>
        <taxon>Pluteus</taxon>
    </lineage>
</organism>
<sequence length="262" mass="30016">MELPAELERYIFEWAARVHSGTRAALIQVSKYAGPWIEPILYEIVIVGVRSRGCQPSLDALQRYGHHVRHLLLGTDPKALISQYLVACPRTINLGIWTSQKLDEEAIDALKRLPLERLCIHLEAIFNYQALLLPQAEKILSAFPKLTHLDIASDSAPQPIIPCLKLLPKLSHLSLPRDFRPAPETVLKYWREIPTLEYFTLVAEGNGSEDYSEDFRRSEDDLRVVRCLVRNFLDDWKRAAKGESDMWAYVKVVTERRSGLML</sequence>
<evidence type="ECO:0000313" key="1">
    <source>
        <dbReference type="EMBL" id="TFK71991.1"/>
    </source>
</evidence>
<evidence type="ECO:0000313" key="2">
    <source>
        <dbReference type="Proteomes" id="UP000308600"/>
    </source>
</evidence>
<gene>
    <name evidence="1" type="ORF">BDN72DRAFT_387000</name>
</gene>
<name>A0ACD3B2J1_9AGAR</name>
<dbReference type="EMBL" id="ML208290">
    <property type="protein sequence ID" value="TFK71991.1"/>
    <property type="molecule type" value="Genomic_DNA"/>
</dbReference>
<reference evidence="1 2" key="1">
    <citation type="journal article" date="2019" name="Nat. Ecol. Evol.">
        <title>Megaphylogeny resolves global patterns of mushroom evolution.</title>
        <authorList>
            <person name="Varga T."/>
            <person name="Krizsan K."/>
            <person name="Foldi C."/>
            <person name="Dima B."/>
            <person name="Sanchez-Garcia M."/>
            <person name="Sanchez-Ramirez S."/>
            <person name="Szollosi G.J."/>
            <person name="Szarkandi J.G."/>
            <person name="Papp V."/>
            <person name="Albert L."/>
            <person name="Andreopoulos W."/>
            <person name="Angelini C."/>
            <person name="Antonin V."/>
            <person name="Barry K.W."/>
            <person name="Bougher N.L."/>
            <person name="Buchanan P."/>
            <person name="Buyck B."/>
            <person name="Bense V."/>
            <person name="Catcheside P."/>
            <person name="Chovatia M."/>
            <person name="Cooper J."/>
            <person name="Damon W."/>
            <person name="Desjardin D."/>
            <person name="Finy P."/>
            <person name="Geml J."/>
            <person name="Haridas S."/>
            <person name="Hughes K."/>
            <person name="Justo A."/>
            <person name="Karasinski D."/>
            <person name="Kautmanova I."/>
            <person name="Kiss B."/>
            <person name="Kocsube S."/>
            <person name="Kotiranta H."/>
            <person name="LaButti K.M."/>
            <person name="Lechner B.E."/>
            <person name="Liimatainen K."/>
            <person name="Lipzen A."/>
            <person name="Lukacs Z."/>
            <person name="Mihaltcheva S."/>
            <person name="Morgado L.N."/>
            <person name="Niskanen T."/>
            <person name="Noordeloos M.E."/>
            <person name="Ohm R.A."/>
            <person name="Ortiz-Santana B."/>
            <person name="Ovrebo C."/>
            <person name="Racz N."/>
            <person name="Riley R."/>
            <person name="Savchenko A."/>
            <person name="Shiryaev A."/>
            <person name="Soop K."/>
            <person name="Spirin V."/>
            <person name="Szebenyi C."/>
            <person name="Tomsovsky M."/>
            <person name="Tulloss R.E."/>
            <person name="Uehling J."/>
            <person name="Grigoriev I.V."/>
            <person name="Vagvolgyi C."/>
            <person name="Papp T."/>
            <person name="Martin F.M."/>
            <person name="Miettinen O."/>
            <person name="Hibbett D.S."/>
            <person name="Nagy L.G."/>
        </authorList>
    </citation>
    <scope>NUCLEOTIDE SEQUENCE [LARGE SCALE GENOMIC DNA]</scope>
    <source>
        <strain evidence="1 2">NL-1719</strain>
    </source>
</reference>
<dbReference type="Proteomes" id="UP000308600">
    <property type="component" value="Unassembled WGS sequence"/>
</dbReference>
<protein>
    <submittedName>
        <fullName evidence="1">Uncharacterized protein</fullName>
    </submittedName>
</protein>